<reference evidence="1 2" key="1">
    <citation type="journal article" date="2015" name="Biotechnol. Biofuels">
        <title>Enhanced degradation of softwood versus hardwood by the white-rot fungus Pycnoporus coccineus.</title>
        <authorList>
            <person name="Couturier M."/>
            <person name="Navarro D."/>
            <person name="Chevret D."/>
            <person name="Henrissat B."/>
            <person name="Piumi F."/>
            <person name="Ruiz-Duenas F.J."/>
            <person name="Martinez A.T."/>
            <person name="Grigoriev I.V."/>
            <person name="Riley R."/>
            <person name="Lipzen A."/>
            <person name="Berrin J.G."/>
            <person name="Master E.R."/>
            <person name="Rosso M.N."/>
        </authorList>
    </citation>
    <scope>NUCLEOTIDE SEQUENCE [LARGE SCALE GENOMIC DNA]</scope>
    <source>
        <strain evidence="1 2">BRFM310</strain>
    </source>
</reference>
<dbReference type="STRING" id="1353009.A0A1Y2IGH7"/>
<evidence type="ECO:0000313" key="2">
    <source>
        <dbReference type="Proteomes" id="UP000193067"/>
    </source>
</evidence>
<evidence type="ECO:0000313" key="1">
    <source>
        <dbReference type="EMBL" id="OSC99642.1"/>
    </source>
</evidence>
<name>A0A1Y2IGH7_TRAC3</name>
<dbReference type="OrthoDB" id="2754773at2759"/>
<dbReference type="Proteomes" id="UP000193067">
    <property type="component" value="Unassembled WGS sequence"/>
</dbReference>
<dbReference type="EMBL" id="KZ084126">
    <property type="protein sequence ID" value="OSC99642.1"/>
    <property type="molecule type" value="Genomic_DNA"/>
</dbReference>
<dbReference type="PANTHER" id="PTHR38926:SF72">
    <property type="entry name" value="IM:7136021-RELATED"/>
    <property type="match status" value="1"/>
</dbReference>
<dbReference type="AlphaFoldDB" id="A0A1Y2IGH7"/>
<organism evidence="1 2">
    <name type="scientific">Trametes coccinea (strain BRFM310)</name>
    <name type="common">Pycnoporus coccineus</name>
    <dbReference type="NCBI Taxonomy" id="1353009"/>
    <lineage>
        <taxon>Eukaryota</taxon>
        <taxon>Fungi</taxon>
        <taxon>Dikarya</taxon>
        <taxon>Basidiomycota</taxon>
        <taxon>Agaricomycotina</taxon>
        <taxon>Agaricomycetes</taxon>
        <taxon>Polyporales</taxon>
        <taxon>Polyporaceae</taxon>
        <taxon>Trametes</taxon>
    </lineage>
</organism>
<keyword evidence="2" id="KW-1185">Reference proteome</keyword>
<gene>
    <name evidence="1" type="ORF">PYCCODRAFT_1470135</name>
</gene>
<dbReference type="PANTHER" id="PTHR38926">
    <property type="entry name" value="F-BOX DOMAIN CONTAINING PROTEIN, EXPRESSED"/>
    <property type="match status" value="1"/>
</dbReference>
<sequence length="541" mass="61699">MSGINAELELVQIKDRNERYSIRGQVRDVPMRCAGRANTASMICRVNQLPTELVISIFCWVQWLCGWTWTSGPVDYERSRSWLMLTWVCHQWRMVALSSPALWTYIYCCKTPVDPTWVAAVIERSSGIPLDIEINQKGDAEIILRAVLAQNVAVRNLTVQTSEDKPHEKQLPALLTLLPASMPALQGLRLMTFSERVVDSWHTRIPDRAQFPLLRELSLCGFHFPWESRIYEALLFLDLSSISYLPSASRFFQILVACPRLESLTYTQYELGKELFSAMDATKDMVTLPCLRSLKMAGALPDVEYVYDRLHVPSSCSISTSYIDGDPHDQQRIPARDMLPRHRIFLDRLPTTTFLSLAILEDVRVSLLFESDGTVCETDISGCCVRGPMLNPEKFETLLNVFANAPLTHFRLRDQDGWRTLRASTWLSFFVTFPHLASLDVGPTFRYTLLPDEDFHPLLEALNAYRTDTGELYARRLRTLTLCNVVIDGCLANKLLFVVRLRAVRGGPLGQLVLKHAIFAEDVNMRAYTAQLKKHVEVYQM</sequence>
<proteinExistence type="predicted"/>
<accession>A0A1Y2IGH7</accession>
<protein>
    <submittedName>
        <fullName evidence="1">Uncharacterized protein</fullName>
    </submittedName>
</protein>